<evidence type="ECO:0000313" key="2">
    <source>
        <dbReference type="EMBL" id="SEN94665.1"/>
    </source>
</evidence>
<feature type="domain" description="NAD(P)-binding" evidence="1">
    <location>
        <begin position="7"/>
        <end position="197"/>
    </location>
</feature>
<accession>A0A1H8KP46</accession>
<dbReference type="PANTHER" id="PTHR43355:SF2">
    <property type="entry name" value="FLAVIN REDUCTASE (NADPH)"/>
    <property type="match status" value="1"/>
</dbReference>
<dbReference type="GO" id="GO:0042602">
    <property type="term" value="F:riboflavin reductase (NADPH) activity"/>
    <property type="evidence" value="ECO:0007669"/>
    <property type="project" value="TreeGrafter"/>
</dbReference>
<keyword evidence="3" id="KW-1185">Reference proteome</keyword>
<proteinExistence type="predicted"/>
<dbReference type="Gene3D" id="3.40.50.720">
    <property type="entry name" value="NAD(P)-binding Rossmann-like Domain"/>
    <property type="match status" value="1"/>
</dbReference>
<protein>
    <submittedName>
        <fullName evidence="2">Putative NADH-flavin reductase</fullName>
    </submittedName>
</protein>
<dbReference type="EMBL" id="FOBB01000019">
    <property type="protein sequence ID" value="SEN94665.1"/>
    <property type="molecule type" value="Genomic_DNA"/>
</dbReference>
<dbReference type="STRING" id="573321.SAMN04488505_1191"/>
<dbReference type="Pfam" id="PF13460">
    <property type="entry name" value="NAD_binding_10"/>
    <property type="match status" value="1"/>
</dbReference>
<gene>
    <name evidence="2" type="ORF">SAMN04488505_1191</name>
</gene>
<dbReference type="Proteomes" id="UP000198984">
    <property type="component" value="Unassembled WGS sequence"/>
</dbReference>
<evidence type="ECO:0000313" key="3">
    <source>
        <dbReference type="Proteomes" id="UP000198984"/>
    </source>
</evidence>
<dbReference type="InterPro" id="IPR051606">
    <property type="entry name" value="Polyketide_Oxido-like"/>
</dbReference>
<dbReference type="InterPro" id="IPR016040">
    <property type="entry name" value="NAD(P)-bd_dom"/>
</dbReference>
<dbReference type="GO" id="GO:0004074">
    <property type="term" value="F:biliverdin reductase [NAD(P)H] activity"/>
    <property type="evidence" value="ECO:0007669"/>
    <property type="project" value="TreeGrafter"/>
</dbReference>
<reference evidence="2 3" key="1">
    <citation type="submission" date="2016-10" db="EMBL/GenBank/DDBJ databases">
        <authorList>
            <person name="de Groot N.N."/>
        </authorList>
    </citation>
    <scope>NUCLEOTIDE SEQUENCE [LARGE SCALE GENOMIC DNA]</scope>
    <source>
        <strain evidence="2 3">DSM 21039</strain>
    </source>
</reference>
<organism evidence="2 3">
    <name type="scientific">Chitinophaga rupis</name>
    <dbReference type="NCBI Taxonomy" id="573321"/>
    <lineage>
        <taxon>Bacteria</taxon>
        <taxon>Pseudomonadati</taxon>
        <taxon>Bacteroidota</taxon>
        <taxon>Chitinophagia</taxon>
        <taxon>Chitinophagales</taxon>
        <taxon>Chitinophagaceae</taxon>
        <taxon>Chitinophaga</taxon>
    </lineage>
</organism>
<dbReference type="PANTHER" id="PTHR43355">
    <property type="entry name" value="FLAVIN REDUCTASE (NADPH)"/>
    <property type="match status" value="1"/>
</dbReference>
<dbReference type="InterPro" id="IPR036291">
    <property type="entry name" value="NAD(P)-bd_dom_sf"/>
</dbReference>
<sequence length="209" mass="22745">MKIAIIGASAGIGAETVKAALKRGHLIKGLSRNITSLPEHKSLTKITGTALSADDLKKAIAGTDAVIVTVGTKKKKGTTLFSNLAKTLSMVTSELDYKGPVIIVTGFGTGESARYLTFFLRLVINLFLKDQYKDKTRLEEIIAESPMNWEFVKPGMLTNGPLTSNYKAISNLFKGVKINKISRADVADYLIKEAEQPRYLHHHVALTVA</sequence>
<name>A0A1H8KP46_9BACT</name>
<dbReference type="SUPFAM" id="SSF51735">
    <property type="entry name" value="NAD(P)-binding Rossmann-fold domains"/>
    <property type="match status" value="1"/>
</dbReference>
<evidence type="ECO:0000259" key="1">
    <source>
        <dbReference type="Pfam" id="PF13460"/>
    </source>
</evidence>
<dbReference type="AlphaFoldDB" id="A0A1H8KP46"/>